<protein>
    <recommendedName>
        <fullName evidence="6">Major facilitator superfamily (MFS) profile domain-containing protein</fullName>
    </recommendedName>
</protein>
<evidence type="ECO:0000256" key="4">
    <source>
        <dbReference type="ARBA" id="ARBA00023136"/>
    </source>
</evidence>
<reference evidence="7 8" key="1">
    <citation type="submission" date="2024-02" db="EMBL/GenBank/DDBJ databases">
        <title>A draft genome for the cacao thread blight pathogen Marasmius crinis-equi.</title>
        <authorList>
            <person name="Cohen S.P."/>
            <person name="Baruah I.K."/>
            <person name="Amoako-Attah I."/>
            <person name="Bukari Y."/>
            <person name="Meinhardt L.W."/>
            <person name="Bailey B.A."/>
        </authorList>
    </citation>
    <scope>NUCLEOTIDE SEQUENCE [LARGE SCALE GENOMIC DNA]</scope>
    <source>
        <strain evidence="7 8">GH-76</strain>
    </source>
</reference>
<keyword evidence="8" id="KW-1185">Reference proteome</keyword>
<evidence type="ECO:0000313" key="8">
    <source>
        <dbReference type="Proteomes" id="UP001465976"/>
    </source>
</evidence>
<evidence type="ECO:0000256" key="3">
    <source>
        <dbReference type="ARBA" id="ARBA00022989"/>
    </source>
</evidence>
<dbReference type="InterPro" id="IPR011701">
    <property type="entry name" value="MFS"/>
</dbReference>
<dbReference type="SUPFAM" id="SSF103473">
    <property type="entry name" value="MFS general substrate transporter"/>
    <property type="match status" value="1"/>
</dbReference>
<dbReference type="InterPro" id="IPR036259">
    <property type="entry name" value="MFS_trans_sf"/>
</dbReference>
<comment type="subcellular location">
    <subcellularLocation>
        <location evidence="1">Membrane</location>
        <topology evidence="1">Multi-pass membrane protein</topology>
    </subcellularLocation>
</comment>
<feature type="domain" description="Major facilitator superfamily (MFS) profile" evidence="6">
    <location>
        <begin position="1"/>
        <end position="195"/>
    </location>
</feature>
<evidence type="ECO:0000256" key="5">
    <source>
        <dbReference type="SAM" id="Phobius"/>
    </source>
</evidence>
<feature type="transmembrane region" description="Helical" evidence="5">
    <location>
        <begin position="80"/>
        <end position="102"/>
    </location>
</feature>
<evidence type="ECO:0000256" key="2">
    <source>
        <dbReference type="ARBA" id="ARBA00022692"/>
    </source>
</evidence>
<evidence type="ECO:0000313" key="7">
    <source>
        <dbReference type="EMBL" id="KAL0579573.1"/>
    </source>
</evidence>
<sequence length="195" mass="21131">MIGNLIAGFSQSIIQLIVFRAVAGAGGDGTLSLMQIIISDIITLRERGKYQGIIGAVAALGFTIGPILGGALAQKASWRWCFWITIPLALLSSAIAIFVLPLKAVEGDMRRKLLAIDYFGVFLTLASSTMILLPLIWGGVTFPWSSAVVLAPLFSGIFVAFLFCLWEWKGAKLPIVPMYIFKHSTVCGVYIVMFV</sequence>
<name>A0ABR3FVP7_9AGAR</name>
<feature type="transmembrane region" description="Helical" evidence="5">
    <location>
        <begin position="173"/>
        <end position="193"/>
    </location>
</feature>
<proteinExistence type="predicted"/>
<feature type="transmembrane region" description="Helical" evidence="5">
    <location>
        <begin position="114"/>
        <end position="137"/>
    </location>
</feature>
<feature type="transmembrane region" description="Helical" evidence="5">
    <location>
        <begin position="50"/>
        <end position="68"/>
    </location>
</feature>
<dbReference type="PANTHER" id="PTHR23501:SF189">
    <property type="entry name" value="DRUG TRANSPORTER, PUTATIVE (AFU_ORTHOLOGUE AFUA_4G03920)-RELATED"/>
    <property type="match status" value="1"/>
</dbReference>
<gene>
    <name evidence="7" type="ORF">V5O48_002453</name>
</gene>
<dbReference type="EMBL" id="JBAHYK010000055">
    <property type="protein sequence ID" value="KAL0579573.1"/>
    <property type="molecule type" value="Genomic_DNA"/>
</dbReference>
<keyword evidence="2 5" id="KW-0812">Transmembrane</keyword>
<evidence type="ECO:0000256" key="1">
    <source>
        <dbReference type="ARBA" id="ARBA00004141"/>
    </source>
</evidence>
<dbReference type="InterPro" id="IPR020846">
    <property type="entry name" value="MFS_dom"/>
</dbReference>
<dbReference type="Gene3D" id="1.20.1250.20">
    <property type="entry name" value="MFS general substrate transporter like domains"/>
    <property type="match status" value="1"/>
</dbReference>
<dbReference type="PROSITE" id="PS50850">
    <property type="entry name" value="MFS"/>
    <property type="match status" value="1"/>
</dbReference>
<organism evidence="7 8">
    <name type="scientific">Marasmius crinis-equi</name>
    <dbReference type="NCBI Taxonomy" id="585013"/>
    <lineage>
        <taxon>Eukaryota</taxon>
        <taxon>Fungi</taxon>
        <taxon>Dikarya</taxon>
        <taxon>Basidiomycota</taxon>
        <taxon>Agaricomycotina</taxon>
        <taxon>Agaricomycetes</taxon>
        <taxon>Agaricomycetidae</taxon>
        <taxon>Agaricales</taxon>
        <taxon>Marasmiineae</taxon>
        <taxon>Marasmiaceae</taxon>
        <taxon>Marasmius</taxon>
    </lineage>
</organism>
<dbReference type="Pfam" id="PF07690">
    <property type="entry name" value="MFS_1"/>
    <property type="match status" value="1"/>
</dbReference>
<keyword evidence="3 5" id="KW-1133">Transmembrane helix</keyword>
<feature type="non-terminal residue" evidence="7">
    <location>
        <position position="195"/>
    </location>
</feature>
<dbReference type="PRINTS" id="PR01036">
    <property type="entry name" value="TCRTETB"/>
</dbReference>
<dbReference type="Proteomes" id="UP001465976">
    <property type="component" value="Unassembled WGS sequence"/>
</dbReference>
<dbReference type="PANTHER" id="PTHR23501">
    <property type="entry name" value="MAJOR FACILITATOR SUPERFAMILY"/>
    <property type="match status" value="1"/>
</dbReference>
<feature type="transmembrane region" description="Helical" evidence="5">
    <location>
        <begin position="143"/>
        <end position="166"/>
    </location>
</feature>
<evidence type="ECO:0000259" key="6">
    <source>
        <dbReference type="PROSITE" id="PS50850"/>
    </source>
</evidence>
<accession>A0ABR3FVP7</accession>
<comment type="caution">
    <text evidence="7">The sequence shown here is derived from an EMBL/GenBank/DDBJ whole genome shotgun (WGS) entry which is preliminary data.</text>
</comment>
<keyword evidence="4 5" id="KW-0472">Membrane</keyword>